<evidence type="ECO:0000313" key="12">
    <source>
        <dbReference type="Proteomes" id="UP001219956"/>
    </source>
</evidence>
<dbReference type="InterPro" id="IPR018035">
    <property type="entry name" value="Flagellar_FliH/T3SS_HrpE"/>
</dbReference>
<dbReference type="InterPro" id="IPR000563">
    <property type="entry name" value="Flag_FliH"/>
</dbReference>
<keyword evidence="5" id="KW-0813">Transport</keyword>
<proteinExistence type="inferred from homology"/>
<evidence type="ECO:0000256" key="5">
    <source>
        <dbReference type="ARBA" id="ARBA00022448"/>
    </source>
</evidence>
<sequence length="255" mass="27167">MSSNNIIPAESLGQWQSWRFGEIGAQPVPQPEASIAATEAPAEGVSALDMVEEEVVQAAEAVQEEVLPPPAYPTAAELEAIHQEAWQAGFEAGKEEGLQQGQAEGAQQALADAAQQFESYWAPLAELQQAMETQLQQLGAALSAEVLQLAVGFAEQIVSSKIVLDRNAVLPVLQAALDELGHSLLQARVRAHPEDMAVIQAFAQERFAAVSWQWVADEAVARGGCVVDTGSVKLDLTLPPRLAALRQALGLPVHD</sequence>
<evidence type="ECO:0000256" key="6">
    <source>
        <dbReference type="ARBA" id="ARBA00022490"/>
    </source>
</evidence>
<comment type="subcellular location">
    <subcellularLocation>
        <location evidence="2">Cytoplasm</location>
    </subcellularLocation>
</comment>
<keyword evidence="8" id="KW-0653">Protein transport</keyword>
<keyword evidence="7" id="KW-1005">Bacterial flagellum biogenesis</keyword>
<keyword evidence="9" id="KW-1006">Bacterial flagellum protein export</keyword>
<evidence type="ECO:0000256" key="3">
    <source>
        <dbReference type="ARBA" id="ARBA00006602"/>
    </source>
</evidence>
<dbReference type="PANTHER" id="PTHR34982">
    <property type="entry name" value="YOP PROTEINS TRANSLOCATION PROTEIN L"/>
    <property type="match status" value="1"/>
</dbReference>
<reference evidence="11 12" key="1">
    <citation type="submission" date="2023-01" db="EMBL/GenBank/DDBJ databases">
        <title>Novel species of the genus Vogesella isolated from rivers.</title>
        <authorList>
            <person name="Lu H."/>
        </authorList>
    </citation>
    <scope>NUCLEOTIDE SEQUENCE [LARGE SCALE GENOMIC DNA]</scope>
    <source>
        <strain evidence="11 12">DC21W</strain>
    </source>
</reference>
<evidence type="ECO:0000256" key="7">
    <source>
        <dbReference type="ARBA" id="ARBA00022795"/>
    </source>
</evidence>
<evidence type="ECO:0000256" key="1">
    <source>
        <dbReference type="ARBA" id="ARBA00003041"/>
    </source>
</evidence>
<protein>
    <recommendedName>
        <fullName evidence="4">Flagellar assembly protein FliH</fullName>
    </recommendedName>
</protein>
<evidence type="ECO:0000256" key="4">
    <source>
        <dbReference type="ARBA" id="ARBA00016507"/>
    </source>
</evidence>
<organism evidence="11 12">
    <name type="scientific">Vogesella aquatica</name>
    <dbReference type="NCBI Taxonomy" id="2984206"/>
    <lineage>
        <taxon>Bacteria</taxon>
        <taxon>Pseudomonadati</taxon>
        <taxon>Pseudomonadota</taxon>
        <taxon>Betaproteobacteria</taxon>
        <taxon>Neisseriales</taxon>
        <taxon>Chromobacteriaceae</taxon>
        <taxon>Vogesella</taxon>
    </lineage>
</organism>
<comment type="caution">
    <text evidence="11">The sequence shown here is derived from an EMBL/GenBank/DDBJ whole genome shotgun (WGS) entry which is preliminary data.</text>
</comment>
<dbReference type="PANTHER" id="PTHR34982:SF1">
    <property type="entry name" value="FLAGELLAR ASSEMBLY PROTEIN FLIH"/>
    <property type="match status" value="1"/>
</dbReference>
<accession>A0ABT5IU49</accession>
<evidence type="ECO:0000259" key="10">
    <source>
        <dbReference type="Pfam" id="PF02108"/>
    </source>
</evidence>
<keyword evidence="12" id="KW-1185">Reference proteome</keyword>
<keyword evidence="6" id="KW-0963">Cytoplasm</keyword>
<evidence type="ECO:0000313" key="11">
    <source>
        <dbReference type="EMBL" id="MDC7716097.1"/>
    </source>
</evidence>
<dbReference type="InterPro" id="IPR051472">
    <property type="entry name" value="T3SS_Stator/FliH"/>
</dbReference>
<feature type="domain" description="Flagellar assembly protein FliH/Type III secretion system HrpE" evidence="10">
    <location>
        <begin position="122"/>
        <end position="243"/>
    </location>
</feature>
<evidence type="ECO:0000256" key="8">
    <source>
        <dbReference type="ARBA" id="ARBA00022927"/>
    </source>
</evidence>
<evidence type="ECO:0000256" key="9">
    <source>
        <dbReference type="ARBA" id="ARBA00023225"/>
    </source>
</evidence>
<comment type="function">
    <text evidence="1">Needed for flagellar regrowth and assembly.</text>
</comment>
<name>A0ABT5IU49_9NEIS</name>
<evidence type="ECO:0000256" key="2">
    <source>
        <dbReference type="ARBA" id="ARBA00004496"/>
    </source>
</evidence>
<dbReference type="Proteomes" id="UP001219956">
    <property type="component" value="Unassembled WGS sequence"/>
</dbReference>
<dbReference type="Pfam" id="PF02108">
    <property type="entry name" value="FliH"/>
    <property type="match status" value="1"/>
</dbReference>
<gene>
    <name evidence="11" type="ORF">PQU95_02520</name>
</gene>
<dbReference type="EMBL" id="JAQQLF010000002">
    <property type="protein sequence ID" value="MDC7716097.1"/>
    <property type="molecule type" value="Genomic_DNA"/>
</dbReference>
<dbReference type="RefSeq" id="WP_272750537.1">
    <property type="nucleotide sequence ID" value="NZ_JAQQLF010000002.1"/>
</dbReference>
<comment type="similarity">
    <text evidence="3">Belongs to the FliH family.</text>
</comment>
<dbReference type="PRINTS" id="PR01003">
    <property type="entry name" value="FLGFLIH"/>
</dbReference>